<accession>A0AAJ0U1H6</accession>
<proteinExistence type="predicted"/>
<dbReference type="PROSITE" id="PS51352">
    <property type="entry name" value="THIOREDOXIN_2"/>
    <property type="match status" value="1"/>
</dbReference>
<dbReference type="Pfam" id="PF00578">
    <property type="entry name" value="AhpC-TSA"/>
    <property type="match status" value="1"/>
</dbReference>
<dbReference type="Proteomes" id="UP001296776">
    <property type="component" value="Unassembled WGS sequence"/>
</dbReference>
<comment type="caution">
    <text evidence="2">The sequence shown here is derived from an EMBL/GenBank/DDBJ whole genome shotgun (WGS) entry which is preliminary data.</text>
</comment>
<organism evidence="2 3">
    <name type="scientific">Halochromatium glycolicum</name>
    <dbReference type="NCBI Taxonomy" id="85075"/>
    <lineage>
        <taxon>Bacteria</taxon>
        <taxon>Pseudomonadati</taxon>
        <taxon>Pseudomonadota</taxon>
        <taxon>Gammaproteobacteria</taxon>
        <taxon>Chromatiales</taxon>
        <taxon>Chromatiaceae</taxon>
        <taxon>Halochromatium</taxon>
    </lineage>
</organism>
<evidence type="ECO:0000259" key="1">
    <source>
        <dbReference type="PROSITE" id="PS51352"/>
    </source>
</evidence>
<dbReference type="InterPro" id="IPR013766">
    <property type="entry name" value="Thioredoxin_domain"/>
</dbReference>
<dbReference type="CDD" id="cd03011">
    <property type="entry name" value="TlpA_like_ScsD_MtbDsbE"/>
    <property type="match status" value="1"/>
</dbReference>
<evidence type="ECO:0000313" key="2">
    <source>
        <dbReference type="EMBL" id="MBK1703523.1"/>
    </source>
</evidence>
<dbReference type="PANTHER" id="PTHR42852">
    <property type="entry name" value="THIOL:DISULFIDE INTERCHANGE PROTEIN DSBE"/>
    <property type="match status" value="1"/>
</dbReference>
<reference evidence="2" key="1">
    <citation type="submission" date="2017-08" db="EMBL/GenBank/DDBJ databases">
        <authorList>
            <person name="Imhoff J.F."/>
            <person name="Rahn T."/>
            <person name="Kuenzel S."/>
            <person name="Neulinger S.C."/>
        </authorList>
    </citation>
    <scope>NUCLEOTIDE SEQUENCE</scope>
    <source>
        <strain evidence="2">DSM 11080</strain>
    </source>
</reference>
<dbReference type="InterPro" id="IPR000866">
    <property type="entry name" value="AhpC/TSA"/>
</dbReference>
<sequence>MASRFLKRVVPKLRRWGFQLLILAAILAAVHWYRTRPLVEGPAPPLTAGLIDTQEPIAQHTPATGPRLIHFWATWCPVCRLEQGSIAALSRDHEVITIAMQSGSATEIRSYLADRELDLPTIADPNGKIARRWGVRAVPANFIVDRDGQIRHRTVGYTSGIGLRIRLWLAEQGW</sequence>
<dbReference type="GO" id="GO:0016491">
    <property type="term" value="F:oxidoreductase activity"/>
    <property type="evidence" value="ECO:0007669"/>
    <property type="project" value="InterPro"/>
</dbReference>
<keyword evidence="3" id="KW-1185">Reference proteome</keyword>
<dbReference type="SUPFAM" id="SSF52833">
    <property type="entry name" value="Thioredoxin-like"/>
    <property type="match status" value="1"/>
</dbReference>
<dbReference type="InterPro" id="IPR036249">
    <property type="entry name" value="Thioredoxin-like_sf"/>
</dbReference>
<dbReference type="EMBL" id="NRSJ01000003">
    <property type="protein sequence ID" value="MBK1703523.1"/>
    <property type="molecule type" value="Genomic_DNA"/>
</dbReference>
<feature type="domain" description="Thioredoxin" evidence="1">
    <location>
        <begin position="37"/>
        <end position="173"/>
    </location>
</feature>
<evidence type="ECO:0000313" key="3">
    <source>
        <dbReference type="Proteomes" id="UP001296776"/>
    </source>
</evidence>
<dbReference type="PANTHER" id="PTHR42852:SF17">
    <property type="entry name" value="THIOREDOXIN-LIKE PROTEIN HI_1115"/>
    <property type="match status" value="1"/>
</dbReference>
<dbReference type="InterPro" id="IPR050553">
    <property type="entry name" value="Thioredoxin_ResA/DsbE_sf"/>
</dbReference>
<name>A0AAJ0U1H6_9GAMM</name>
<reference evidence="2" key="2">
    <citation type="journal article" date="2020" name="Microorganisms">
        <title>Osmotic Adaptation and Compatible Solute Biosynthesis of Phototrophic Bacteria as Revealed from Genome Analyses.</title>
        <authorList>
            <person name="Imhoff J.F."/>
            <person name="Rahn T."/>
            <person name="Kunzel S."/>
            <person name="Keller A."/>
            <person name="Neulinger S.C."/>
        </authorList>
    </citation>
    <scope>NUCLEOTIDE SEQUENCE</scope>
    <source>
        <strain evidence="2">DSM 11080</strain>
    </source>
</reference>
<protein>
    <recommendedName>
        <fullName evidence="1">Thioredoxin domain-containing protein</fullName>
    </recommendedName>
</protein>
<dbReference type="Gene3D" id="3.40.30.10">
    <property type="entry name" value="Glutaredoxin"/>
    <property type="match status" value="1"/>
</dbReference>
<dbReference type="AlphaFoldDB" id="A0AAJ0U1H6"/>
<dbReference type="GO" id="GO:0016209">
    <property type="term" value="F:antioxidant activity"/>
    <property type="evidence" value="ECO:0007669"/>
    <property type="project" value="InterPro"/>
</dbReference>
<gene>
    <name evidence="2" type="ORF">CKO40_02870</name>
</gene>